<dbReference type="InterPro" id="IPR029058">
    <property type="entry name" value="AB_hydrolase_fold"/>
</dbReference>
<proteinExistence type="predicted"/>
<accession>A0ABP9LNS0</accession>
<dbReference type="PANTHER" id="PTHR43329">
    <property type="entry name" value="EPOXIDE HYDROLASE"/>
    <property type="match status" value="1"/>
</dbReference>
<dbReference type="InterPro" id="IPR000073">
    <property type="entry name" value="AB_hydrolase_1"/>
</dbReference>
<evidence type="ECO:0000259" key="2">
    <source>
        <dbReference type="Pfam" id="PF00561"/>
    </source>
</evidence>
<keyword evidence="4" id="KW-1185">Reference proteome</keyword>
<dbReference type="RefSeq" id="WP_259553381.1">
    <property type="nucleotide sequence ID" value="NZ_BAABHW010000006.1"/>
</dbReference>
<dbReference type="PRINTS" id="PR00412">
    <property type="entry name" value="EPOXHYDRLASE"/>
</dbReference>
<dbReference type="PRINTS" id="PR00111">
    <property type="entry name" value="ABHYDROLASE"/>
</dbReference>
<dbReference type="Gene3D" id="3.40.50.1820">
    <property type="entry name" value="alpha/beta hydrolase"/>
    <property type="match status" value="1"/>
</dbReference>
<keyword evidence="1 3" id="KW-0378">Hydrolase</keyword>
<organism evidence="3 4">
    <name type="scientific">[Roseibacterium] beibuensis</name>
    <dbReference type="NCBI Taxonomy" id="1193142"/>
    <lineage>
        <taxon>Bacteria</taxon>
        <taxon>Pseudomonadati</taxon>
        <taxon>Pseudomonadota</taxon>
        <taxon>Alphaproteobacteria</taxon>
        <taxon>Rhodobacterales</taxon>
        <taxon>Roseobacteraceae</taxon>
        <taxon>Roseicyclus</taxon>
    </lineage>
</organism>
<dbReference type="GO" id="GO:0016787">
    <property type="term" value="F:hydrolase activity"/>
    <property type="evidence" value="ECO:0007669"/>
    <property type="project" value="UniProtKB-KW"/>
</dbReference>
<protein>
    <submittedName>
        <fullName evidence="3">Alpha/beta hydrolase</fullName>
    </submittedName>
</protein>
<sequence length="298" mass="32748">MAIEGFTQSRIETNGIEVSVHQAGRGEPLILLHGYPQNHMCWAKIAPRLAERFHVIVPDLRGYGASDAPQTDPENRTYSKREMAKDIVGLMDALSIERAHVLGHDRGARVTYRLALDHPQRVARIGIIEIVPTGDFWAAWNAELAMKAYHWTFLAQPSPLPERMILSDGPGYIDWTLASWTVAGDLAPFAPDALDSYRAQGGDPVRVAAMCNDYRAGATIDRAIDDEDRAADRQIAAPLHFVWSDHGFPSRTGNPLDLWRSWAPHVTGSEIAGCGHFAMEEAPDAVLSAVLPHFTAAG</sequence>
<feature type="domain" description="AB hydrolase-1" evidence="2">
    <location>
        <begin position="28"/>
        <end position="283"/>
    </location>
</feature>
<dbReference type="SUPFAM" id="SSF53474">
    <property type="entry name" value="alpha/beta-Hydrolases"/>
    <property type="match status" value="1"/>
</dbReference>
<evidence type="ECO:0000313" key="3">
    <source>
        <dbReference type="EMBL" id="GAA5080021.1"/>
    </source>
</evidence>
<evidence type="ECO:0000256" key="1">
    <source>
        <dbReference type="ARBA" id="ARBA00022801"/>
    </source>
</evidence>
<dbReference type="InterPro" id="IPR000639">
    <property type="entry name" value="Epox_hydrolase-like"/>
</dbReference>
<dbReference type="EMBL" id="BAABHW010000006">
    <property type="protein sequence ID" value="GAA5080021.1"/>
    <property type="molecule type" value="Genomic_DNA"/>
</dbReference>
<gene>
    <name evidence="3" type="ORF">GCM10023209_32990</name>
</gene>
<reference evidence="4" key="1">
    <citation type="journal article" date="2019" name="Int. J. Syst. Evol. Microbiol.">
        <title>The Global Catalogue of Microorganisms (GCM) 10K type strain sequencing project: providing services to taxonomists for standard genome sequencing and annotation.</title>
        <authorList>
            <consortium name="The Broad Institute Genomics Platform"/>
            <consortium name="The Broad Institute Genome Sequencing Center for Infectious Disease"/>
            <person name="Wu L."/>
            <person name="Ma J."/>
        </authorList>
    </citation>
    <scope>NUCLEOTIDE SEQUENCE [LARGE SCALE GENOMIC DNA]</scope>
    <source>
        <strain evidence="4">JCM 18015</strain>
    </source>
</reference>
<dbReference type="Proteomes" id="UP001499910">
    <property type="component" value="Unassembled WGS sequence"/>
</dbReference>
<name>A0ABP9LNS0_9RHOB</name>
<comment type="caution">
    <text evidence="3">The sequence shown here is derived from an EMBL/GenBank/DDBJ whole genome shotgun (WGS) entry which is preliminary data.</text>
</comment>
<dbReference type="Pfam" id="PF00561">
    <property type="entry name" value="Abhydrolase_1"/>
    <property type="match status" value="1"/>
</dbReference>
<evidence type="ECO:0000313" key="4">
    <source>
        <dbReference type="Proteomes" id="UP001499910"/>
    </source>
</evidence>